<accession>A0ABY3WBT8</accession>
<organism evidence="1 2">
    <name type="scientific">Arthrobacter sulfonylureivorans</name>
    <dbReference type="NCBI Taxonomy" id="2486855"/>
    <lineage>
        <taxon>Bacteria</taxon>
        <taxon>Bacillati</taxon>
        <taxon>Actinomycetota</taxon>
        <taxon>Actinomycetes</taxon>
        <taxon>Micrococcales</taxon>
        <taxon>Micrococcaceae</taxon>
        <taxon>Arthrobacter</taxon>
    </lineage>
</organism>
<keyword evidence="2" id="KW-1185">Reference proteome</keyword>
<protein>
    <submittedName>
        <fullName evidence="1">Uncharacterized protein</fullName>
    </submittedName>
</protein>
<dbReference type="RefSeq" id="WP_127515459.1">
    <property type="nucleotide sequence ID" value="NZ_CP093326.1"/>
</dbReference>
<reference evidence="1 2" key="1">
    <citation type="submission" date="2022-03" db="EMBL/GenBank/DDBJ databases">
        <title>Isotopic signatures of nitrous oxide derived from detoxification processes.</title>
        <authorList>
            <person name="Behrendt U."/>
            <person name="Buchen C."/>
            <person name="Well R."/>
            <person name="Ulrich A."/>
            <person name="Rohe L."/>
            <person name="Kolb S."/>
            <person name="Schloter M."/>
            <person name="Horn M.A."/>
            <person name="Augustin J."/>
        </authorList>
    </citation>
    <scope>NUCLEOTIDE SEQUENCE [LARGE SCALE GENOMIC DNA]</scope>
    <source>
        <strain evidence="1 2">S4-C24</strain>
    </source>
</reference>
<gene>
    <name evidence="1" type="ORF">MNQ99_17935</name>
</gene>
<dbReference type="Proteomes" id="UP000829069">
    <property type="component" value="Chromosome"/>
</dbReference>
<dbReference type="EMBL" id="CP093326">
    <property type="protein sequence ID" value="UNK45767.1"/>
    <property type="molecule type" value="Genomic_DNA"/>
</dbReference>
<sequence length="70" mass="8000">MTEKKSRVNAFMRATGKFRWVFGPAQKSGVDHPMTEENKALLKQREAEASQWETVTRADGSTYIVPKKRS</sequence>
<proteinExistence type="predicted"/>
<evidence type="ECO:0000313" key="2">
    <source>
        <dbReference type="Proteomes" id="UP000829069"/>
    </source>
</evidence>
<name>A0ABY3WBT8_9MICC</name>
<evidence type="ECO:0000313" key="1">
    <source>
        <dbReference type="EMBL" id="UNK45767.1"/>
    </source>
</evidence>